<proteinExistence type="predicted"/>
<reference evidence="1" key="1">
    <citation type="submission" date="2022-11" db="EMBL/GenBank/DDBJ databases">
        <title>beta-Carotene-producing bacterium, Jeongeuplla avenae sp. nov., alleviates the salt stress of Arabidopsis seedlings.</title>
        <authorList>
            <person name="Jiang L."/>
            <person name="Lee J."/>
        </authorList>
    </citation>
    <scope>NUCLEOTIDE SEQUENCE</scope>
    <source>
        <strain evidence="1">DY_R2A_6</strain>
    </source>
</reference>
<accession>A0ACD4NIS7</accession>
<dbReference type="Proteomes" id="UP001163223">
    <property type="component" value="Chromosome"/>
</dbReference>
<protein>
    <submittedName>
        <fullName evidence="1">Molybdopterin molybdotransferase MoeA</fullName>
    </submittedName>
</protein>
<name>A0ACD4NIS7_9HYPH</name>
<organism evidence="1 2">
    <name type="scientific">Antarcticirhabdus aurantiaca</name>
    <dbReference type="NCBI Taxonomy" id="2606717"/>
    <lineage>
        <taxon>Bacteria</taxon>
        <taxon>Pseudomonadati</taxon>
        <taxon>Pseudomonadota</taxon>
        <taxon>Alphaproteobacteria</taxon>
        <taxon>Hyphomicrobiales</taxon>
        <taxon>Aurantimonadaceae</taxon>
        <taxon>Antarcticirhabdus</taxon>
    </lineage>
</organism>
<gene>
    <name evidence="1" type="ORF">OXU80_17535</name>
</gene>
<dbReference type="EMBL" id="CP113520">
    <property type="protein sequence ID" value="WAJ26661.1"/>
    <property type="molecule type" value="Genomic_DNA"/>
</dbReference>
<keyword evidence="2" id="KW-1185">Reference proteome</keyword>
<evidence type="ECO:0000313" key="1">
    <source>
        <dbReference type="EMBL" id="WAJ26661.1"/>
    </source>
</evidence>
<evidence type="ECO:0000313" key="2">
    <source>
        <dbReference type="Proteomes" id="UP001163223"/>
    </source>
</evidence>
<sequence length="422" mass="43744">MKDGAATVDPCFISGGLTPQEALALVLEDVAPVAGTETLRLAEMAGRVVSTPIRAPRALPPFDHSAMDGYALALPASGRSWGGFRIVGTVVAGRPMRGEIAAGEAVRIFTGAAFPLGCDAVVMQEHVDLRDGAVFPRREVRAGDNVRLAGEDVAPDEILLREGTLVDARHLALLAASGIVEGKVARRVRVTVISTGTELRALGENLSEGAIYDSNRVMLLELLRHPGVDLVDGGIVPDEPSSTASAIAEAAVTSDLVITSGGVSVGEQDFVRRSVEASGGSLRPLKMGIKPGKPLAFGRLGKAVILGLPGNPLAALVGFLLVGRHLVARLAGATPIVRHPLYAVAGFDRNASPGRFEYAPAAVVGMDAFGRPVVDTLGRGGSARLLPLTRSDGFCVVPPGVQGVAKGDMVEFVPMATVRVFA</sequence>